<dbReference type="Proteomes" id="UP000615234">
    <property type="component" value="Unassembled WGS sequence"/>
</dbReference>
<keyword evidence="1" id="KW-0812">Transmembrane</keyword>
<dbReference type="SMART" id="SM00471">
    <property type="entry name" value="HDc"/>
    <property type="match status" value="1"/>
</dbReference>
<dbReference type="PANTHER" id="PTHR45228">
    <property type="entry name" value="CYCLIC DI-GMP PHOSPHODIESTERASE TM_0186-RELATED"/>
    <property type="match status" value="1"/>
</dbReference>
<dbReference type="InterPro" id="IPR052020">
    <property type="entry name" value="Cyclic_di-GMP/3'3'-cGAMP_PDE"/>
</dbReference>
<feature type="transmembrane region" description="Helical" evidence="1">
    <location>
        <begin position="21"/>
        <end position="38"/>
    </location>
</feature>
<dbReference type="SUPFAM" id="SSF109604">
    <property type="entry name" value="HD-domain/PDEase-like"/>
    <property type="match status" value="1"/>
</dbReference>
<sequence>MNDNRLLKDNYIKINHIAAKCMRFFVALIVALWAFAFFSRECNLVVVTICMVLCCIFSLIPTLVIDFFKHDRNEAIKYVVICIAVFNCMILSSVFSHMALVVWIFPILLTSLYYNKTLVVFTALMSTVGVILADFINLTYCDFMVAPIYLDYTDSMVLSVFPCVITILILSLVAYFIVSRNSTMLNSVIDNAEEVKSNQKELIFAFAELSESKSKYTGEHIKRVADYMRVLGKASGFDDDYVDKLSTAAMMHDIGKLMISEEILDKPGKLTDEEFAIMKSHVLYGDALLEHCPGEIMQIARTIAKEHHERWDGTGYLGMKGEEIAYISRLMAVCDVFDALTSERYYKRGWSVEETYNEIVSLSGKHFDPQVVELFKQNFDAFKEIAERQPDKQVY</sequence>
<keyword evidence="1" id="KW-0472">Membrane</keyword>
<keyword evidence="4" id="KW-1185">Reference proteome</keyword>
<dbReference type="Gene3D" id="1.10.3210.10">
    <property type="entry name" value="Hypothetical protein af1432"/>
    <property type="match status" value="1"/>
</dbReference>
<evidence type="ECO:0000313" key="3">
    <source>
        <dbReference type="EMBL" id="MBC5662429.1"/>
    </source>
</evidence>
<feature type="transmembrane region" description="Helical" evidence="1">
    <location>
        <begin position="44"/>
        <end position="68"/>
    </location>
</feature>
<protein>
    <submittedName>
        <fullName evidence="3">HD-GYP domain-containing protein</fullName>
    </submittedName>
</protein>
<dbReference type="AlphaFoldDB" id="A0A8I0AG16"/>
<name>A0A8I0AG16_9FIRM</name>
<reference evidence="3 4" key="1">
    <citation type="submission" date="2020-08" db="EMBL/GenBank/DDBJ databases">
        <title>Genome public.</title>
        <authorList>
            <person name="Liu C."/>
            <person name="Sun Q."/>
        </authorList>
    </citation>
    <scope>NUCLEOTIDE SEQUENCE [LARGE SCALE GENOMIC DNA]</scope>
    <source>
        <strain evidence="3 4">NSJ-10</strain>
    </source>
</reference>
<dbReference type="CDD" id="cd00077">
    <property type="entry name" value="HDc"/>
    <property type="match status" value="1"/>
</dbReference>
<evidence type="ECO:0000256" key="1">
    <source>
        <dbReference type="SAM" id="Phobius"/>
    </source>
</evidence>
<keyword evidence="1" id="KW-1133">Transmembrane helix</keyword>
<dbReference type="InterPro" id="IPR037522">
    <property type="entry name" value="HD_GYP_dom"/>
</dbReference>
<accession>A0A8I0AG16</accession>
<dbReference type="RefSeq" id="WP_021943888.1">
    <property type="nucleotide sequence ID" value="NZ_JACOOX010000003.1"/>
</dbReference>
<evidence type="ECO:0000259" key="2">
    <source>
        <dbReference type="PROSITE" id="PS51832"/>
    </source>
</evidence>
<organism evidence="3 4">
    <name type="scientific">Coprococcus hominis</name>
    <name type="common">ex Liu et al. 2022</name>
    <dbReference type="NCBI Taxonomy" id="2763039"/>
    <lineage>
        <taxon>Bacteria</taxon>
        <taxon>Bacillati</taxon>
        <taxon>Bacillota</taxon>
        <taxon>Clostridia</taxon>
        <taxon>Lachnospirales</taxon>
        <taxon>Lachnospiraceae</taxon>
        <taxon>Coprococcus</taxon>
    </lineage>
</organism>
<proteinExistence type="predicted"/>
<evidence type="ECO:0000313" key="4">
    <source>
        <dbReference type="Proteomes" id="UP000615234"/>
    </source>
</evidence>
<feature type="domain" description="HD-GYP" evidence="2">
    <location>
        <begin position="195"/>
        <end position="391"/>
    </location>
</feature>
<dbReference type="PROSITE" id="PS51832">
    <property type="entry name" value="HD_GYP"/>
    <property type="match status" value="1"/>
</dbReference>
<dbReference type="EMBL" id="JACOOX010000003">
    <property type="protein sequence ID" value="MBC5662429.1"/>
    <property type="molecule type" value="Genomic_DNA"/>
</dbReference>
<gene>
    <name evidence="3" type="ORF">H8S09_05900</name>
</gene>
<feature type="transmembrane region" description="Helical" evidence="1">
    <location>
        <begin position="80"/>
        <end position="105"/>
    </location>
</feature>
<comment type="caution">
    <text evidence="3">The sequence shown here is derived from an EMBL/GenBank/DDBJ whole genome shotgun (WGS) entry which is preliminary data.</text>
</comment>
<feature type="transmembrane region" description="Helical" evidence="1">
    <location>
        <begin position="157"/>
        <end position="178"/>
    </location>
</feature>
<dbReference type="InterPro" id="IPR003607">
    <property type="entry name" value="HD/PDEase_dom"/>
</dbReference>
<dbReference type="Pfam" id="PF13487">
    <property type="entry name" value="HD_5"/>
    <property type="match status" value="1"/>
</dbReference>
<feature type="transmembrane region" description="Helical" evidence="1">
    <location>
        <begin position="117"/>
        <end position="136"/>
    </location>
</feature>